<organism evidence="8 9">
    <name type="scientific">Pseudoalteromonas agarivorans</name>
    <dbReference type="NCBI Taxonomy" id="176102"/>
    <lineage>
        <taxon>Bacteria</taxon>
        <taxon>Pseudomonadati</taxon>
        <taxon>Pseudomonadota</taxon>
        <taxon>Gammaproteobacteria</taxon>
        <taxon>Alteromonadales</taxon>
        <taxon>Pseudoalteromonadaceae</taxon>
        <taxon>Pseudoalteromonas</taxon>
    </lineage>
</organism>
<evidence type="ECO:0000256" key="1">
    <source>
        <dbReference type="ARBA" id="ARBA00004651"/>
    </source>
</evidence>
<feature type="transmembrane region" description="Helical" evidence="6">
    <location>
        <begin position="35"/>
        <end position="54"/>
    </location>
</feature>
<dbReference type="Gene3D" id="1.20.950.20">
    <property type="entry name" value="Transmembrane di-heme cytochromes, Chain C"/>
    <property type="match status" value="1"/>
</dbReference>
<evidence type="ECO:0000313" key="8">
    <source>
        <dbReference type="EMBL" id="AYM85245.1"/>
    </source>
</evidence>
<keyword evidence="5 6" id="KW-0472">Membrane</keyword>
<dbReference type="InterPro" id="IPR051542">
    <property type="entry name" value="Hydrogenase_cytochrome"/>
</dbReference>
<keyword evidence="2" id="KW-1003">Cell membrane</keyword>
<feature type="domain" description="Cytochrome b561 bacterial/Ni-hydrogenase" evidence="7">
    <location>
        <begin position="6"/>
        <end position="173"/>
    </location>
</feature>
<dbReference type="AlphaFoldDB" id="A0AAD0TZ37"/>
<dbReference type="PANTHER" id="PTHR30485:SF2">
    <property type="entry name" value="BLL0597 PROTEIN"/>
    <property type="match status" value="1"/>
</dbReference>
<comment type="subcellular location">
    <subcellularLocation>
        <location evidence="1">Cell membrane</location>
        <topology evidence="1">Multi-pass membrane protein</topology>
    </subcellularLocation>
</comment>
<evidence type="ECO:0000256" key="4">
    <source>
        <dbReference type="ARBA" id="ARBA00022989"/>
    </source>
</evidence>
<dbReference type="RefSeq" id="WP_055255375.1">
    <property type="nucleotide sequence ID" value="NZ_CP033065.1"/>
</dbReference>
<dbReference type="Pfam" id="PF01292">
    <property type="entry name" value="Ni_hydr_CYTB"/>
    <property type="match status" value="1"/>
</dbReference>
<reference evidence="8 9" key="1">
    <citation type="submission" date="2018-10" db="EMBL/GenBank/DDBJ databases">
        <title>Complete Genome Sequence and Transcriptomic Profiles of a Marine Bacterium, Pseudoalteromonas agarivorans Hao 2018.</title>
        <authorList>
            <person name="Hao L."/>
        </authorList>
    </citation>
    <scope>NUCLEOTIDE SEQUENCE [LARGE SCALE GENOMIC DNA]</scope>
    <source>
        <strain evidence="8 9">Hao 2018</strain>
    </source>
</reference>
<keyword evidence="4 6" id="KW-1133">Transmembrane helix</keyword>
<feature type="transmembrane region" description="Helical" evidence="6">
    <location>
        <begin position="144"/>
        <end position="161"/>
    </location>
</feature>
<feature type="transmembrane region" description="Helical" evidence="6">
    <location>
        <begin position="9"/>
        <end position="29"/>
    </location>
</feature>
<dbReference type="EMBL" id="CP033065">
    <property type="protein sequence ID" value="AYM85245.1"/>
    <property type="molecule type" value="Genomic_DNA"/>
</dbReference>
<dbReference type="GO" id="GO:0005886">
    <property type="term" value="C:plasma membrane"/>
    <property type="evidence" value="ECO:0007669"/>
    <property type="project" value="UniProtKB-SubCell"/>
</dbReference>
<dbReference type="GO" id="GO:0022904">
    <property type="term" value="P:respiratory electron transport chain"/>
    <property type="evidence" value="ECO:0007669"/>
    <property type="project" value="InterPro"/>
</dbReference>
<dbReference type="Proteomes" id="UP000279995">
    <property type="component" value="Chromosome I"/>
</dbReference>
<name>A0AAD0TZ37_9GAMM</name>
<dbReference type="InterPro" id="IPR011577">
    <property type="entry name" value="Cyt_b561_bac/Ni-Hgenase"/>
</dbReference>
<accession>A0AAD0TZ37</accession>
<evidence type="ECO:0000256" key="2">
    <source>
        <dbReference type="ARBA" id="ARBA00022475"/>
    </source>
</evidence>
<feature type="transmembrane region" description="Helical" evidence="6">
    <location>
        <begin position="193"/>
        <end position="211"/>
    </location>
</feature>
<evidence type="ECO:0000259" key="7">
    <source>
        <dbReference type="Pfam" id="PF01292"/>
    </source>
</evidence>
<keyword evidence="3 6" id="KW-0812">Transmembrane</keyword>
<sequence>MQSIKVWDGFIRSFHWLLVINIAVLYFSIDEGMIELHFVAGFFAIALIVTRLVWGLVGSKTAKLSALLHSPIAVFKEFKNPIKGVGHSAPGSYMVLLFFVLIIVQLVTGLMSSDGILTDGPLVEYVSSSTVDFANWLHRLNFDILFYAICLHVTAIVVYKIKGKPLVKAMFTGKQANSEQATQTNIDNTKAPWLAWAIFVGLLVLLAVTWGKEPLSYLLS</sequence>
<dbReference type="SUPFAM" id="SSF81342">
    <property type="entry name" value="Transmembrane di-heme cytochromes"/>
    <property type="match status" value="1"/>
</dbReference>
<evidence type="ECO:0000256" key="6">
    <source>
        <dbReference type="SAM" id="Phobius"/>
    </source>
</evidence>
<proteinExistence type="predicted"/>
<dbReference type="PANTHER" id="PTHR30485">
    <property type="entry name" value="NI/FE-HYDROGENASE 1 B-TYPE CYTOCHROME SUBUNIT"/>
    <property type="match status" value="1"/>
</dbReference>
<dbReference type="GO" id="GO:0020037">
    <property type="term" value="F:heme binding"/>
    <property type="evidence" value="ECO:0007669"/>
    <property type="project" value="TreeGrafter"/>
</dbReference>
<dbReference type="GO" id="GO:0009055">
    <property type="term" value="F:electron transfer activity"/>
    <property type="evidence" value="ECO:0007669"/>
    <property type="project" value="InterPro"/>
</dbReference>
<evidence type="ECO:0000313" key="9">
    <source>
        <dbReference type="Proteomes" id="UP000279995"/>
    </source>
</evidence>
<gene>
    <name evidence="8" type="ORF">D9T18_00350</name>
</gene>
<evidence type="ECO:0000256" key="5">
    <source>
        <dbReference type="ARBA" id="ARBA00023136"/>
    </source>
</evidence>
<protein>
    <submittedName>
        <fullName evidence="8">Cytochrome</fullName>
    </submittedName>
</protein>
<evidence type="ECO:0000256" key="3">
    <source>
        <dbReference type="ARBA" id="ARBA00022692"/>
    </source>
</evidence>
<dbReference type="InterPro" id="IPR016174">
    <property type="entry name" value="Di-haem_cyt_TM"/>
</dbReference>
<feature type="transmembrane region" description="Helical" evidence="6">
    <location>
        <begin position="93"/>
        <end position="112"/>
    </location>
</feature>